<dbReference type="Pfam" id="PF01527">
    <property type="entry name" value="HTH_Tnp_1"/>
    <property type="match status" value="1"/>
</dbReference>
<keyword evidence="2" id="KW-1185">Reference proteome</keyword>
<evidence type="ECO:0000313" key="1">
    <source>
        <dbReference type="EMBL" id="CUA90150.1"/>
    </source>
</evidence>
<organism evidence="1 2">
    <name type="scientific">Chelatococcus sambhunathii</name>
    <dbReference type="NCBI Taxonomy" id="363953"/>
    <lineage>
        <taxon>Bacteria</taxon>
        <taxon>Pseudomonadati</taxon>
        <taxon>Pseudomonadota</taxon>
        <taxon>Alphaproteobacteria</taxon>
        <taxon>Hyphomicrobiales</taxon>
        <taxon>Chelatococcaceae</taxon>
        <taxon>Chelatococcus</taxon>
    </lineage>
</organism>
<comment type="caution">
    <text evidence="1">The sequence shown here is derived from an EMBL/GenBank/DDBJ whole genome shotgun (WGS) entry which is preliminary data.</text>
</comment>
<sequence>MGYVCRKHGIISATFYKCRATYGGHEVSDAKQLKTLEGENRKLKSLLAGP</sequence>
<proteinExistence type="predicted"/>
<reference evidence="1 2" key="1">
    <citation type="submission" date="2015-08" db="EMBL/GenBank/DDBJ databases">
        <authorList>
            <person name="Varghese N."/>
        </authorList>
    </citation>
    <scope>NUCLEOTIDE SEQUENCE [LARGE SCALE GENOMIC DNA]</scope>
    <source>
        <strain evidence="1 2">DSM 18167</strain>
    </source>
</reference>
<dbReference type="EMBL" id="CYHC01000011">
    <property type="protein sequence ID" value="CUA90150.1"/>
    <property type="molecule type" value="Genomic_DNA"/>
</dbReference>
<gene>
    <name evidence="1" type="ORF">Ga0061061_11183</name>
</gene>
<protein>
    <submittedName>
        <fullName evidence="1">Transposase</fullName>
    </submittedName>
</protein>
<name>A0ABP2A7Q5_9HYPH</name>
<dbReference type="Proteomes" id="UP000182178">
    <property type="component" value="Unassembled WGS sequence"/>
</dbReference>
<dbReference type="InterPro" id="IPR002514">
    <property type="entry name" value="Transposase_8"/>
</dbReference>
<evidence type="ECO:0000313" key="2">
    <source>
        <dbReference type="Proteomes" id="UP000182178"/>
    </source>
</evidence>
<accession>A0ABP2A7Q5</accession>